<sequence length="84" mass="9418">MYWGKANFKGAITKSRWSQKEIEGKQDNNNLVTTFAQVDNDLLEKVSGGEIHWGKEGPMCNDVRSQEELLNRCSWVGGGDKAKS</sequence>
<organism evidence="1 2">
    <name type="scientific">Datura stramonium</name>
    <name type="common">Jimsonweed</name>
    <name type="synonym">Common thornapple</name>
    <dbReference type="NCBI Taxonomy" id="4076"/>
    <lineage>
        <taxon>Eukaryota</taxon>
        <taxon>Viridiplantae</taxon>
        <taxon>Streptophyta</taxon>
        <taxon>Embryophyta</taxon>
        <taxon>Tracheophyta</taxon>
        <taxon>Spermatophyta</taxon>
        <taxon>Magnoliopsida</taxon>
        <taxon>eudicotyledons</taxon>
        <taxon>Gunneridae</taxon>
        <taxon>Pentapetalae</taxon>
        <taxon>asterids</taxon>
        <taxon>lamiids</taxon>
        <taxon>Solanales</taxon>
        <taxon>Solanaceae</taxon>
        <taxon>Solanoideae</taxon>
        <taxon>Datureae</taxon>
        <taxon>Datura</taxon>
    </lineage>
</organism>
<dbReference type="Proteomes" id="UP000823775">
    <property type="component" value="Unassembled WGS sequence"/>
</dbReference>
<evidence type="ECO:0000313" key="1">
    <source>
        <dbReference type="EMBL" id="MCD7461820.1"/>
    </source>
</evidence>
<comment type="caution">
    <text evidence="1">The sequence shown here is derived from an EMBL/GenBank/DDBJ whole genome shotgun (WGS) entry which is preliminary data.</text>
</comment>
<proteinExistence type="predicted"/>
<protein>
    <submittedName>
        <fullName evidence="1">Uncharacterized protein</fullName>
    </submittedName>
</protein>
<evidence type="ECO:0000313" key="2">
    <source>
        <dbReference type="Proteomes" id="UP000823775"/>
    </source>
</evidence>
<reference evidence="1 2" key="1">
    <citation type="journal article" date="2021" name="BMC Genomics">
        <title>Datura genome reveals duplications of psychoactive alkaloid biosynthetic genes and high mutation rate following tissue culture.</title>
        <authorList>
            <person name="Rajewski A."/>
            <person name="Carter-House D."/>
            <person name="Stajich J."/>
            <person name="Litt A."/>
        </authorList>
    </citation>
    <scope>NUCLEOTIDE SEQUENCE [LARGE SCALE GENOMIC DNA]</scope>
    <source>
        <strain evidence="1">AR-01</strain>
    </source>
</reference>
<name>A0ABS8SSM9_DATST</name>
<gene>
    <name evidence="1" type="ORF">HAX54_047174</name>
</gene>
<accession>A0ABS8SSM9</accession>
<keyword evidence="2" id="KW-1185">Reference proteome</keyword>
<dbReference type="EMBL" id="JACEIK010000757">
    <property type="protein sequence ID" value="MCD7461820.1"/>
    <property type="molecule type" value="Genomic_DNA"/>
</dbReference>